<sequence>MTTPIYNKEDQVRYLRDRLELFIEVLNQMEPETTDVEDIDRLIEMVDSIEEKFQSFKNRPDAEPEA</sequence>
<proteinExistence type="predicted"/>
<accession>A0A2S7MVF5</accession>
<dbReference type="Proteomes" id="UP000239663">
    <property type="component" value="Unassembled WGS sequence"/>
</dbReference>
<dbReference type="AlphaFoldDB" id="A0A2S7MVF5"/>
<gene>
    <name evidence="1" type="ORF">CYL18_18205</name>
</gene>
<name>A0A2S7MVF5_9BACI</name>
<dbReference type="RefSeq" id="WP_104850912.1">
    <property type="nucleotide sequence ID" value="NZ_PKOZ01000024.1"/>
</dbReference>
<protein>
    <submittedName>
        <fullName evidence="1">Uncharacterized protein</fullName>
    </submittedName>
</protein>
<evidence type="ECO:0000313" key="2">
    <source>
        <dbReference type="Proteomes" id="UP000239663"/>
    </source>
</evidence>
<keyword evidence="2" id="KW-1185">Reference proteome</keyword>
<dbReference type="InterPro" id="IPR047670">
    <property type="entry name" value="YfjT-like"/>
</dbReference>
<organism evidence="1 2">
    <name type="scientific">Pradoshia eiseniae</name>
    <dbReference type="NCBI Taxonomy" id="2064768"/>
    <lineage>
        <taxon>Bacteria</taxon>
        <taxon>Bacillati</taxon>
        <taxon>Bacillota</taxon>
        <taxon>Bacilli</taxon>
        <taxon>Bacillales</taxon>
        <taxon>Bacillaceae</taxon>
        <taxon>Pradoshia</taxon>
    </lineage>
</organism>
<dbReference type="NCBIfam" id="NF040878">
    <property type="entry name" value="SE1561_fam"/>
    <property type="match status" value="1"/>
</dbReference>
<comment type="caution">
    <text evidence="1">The sequence shown here is derived from an EMBL/GenBank/DDBJ whole genome shotgun (WGS) entry which is preliminary data.</text>
</comment>
<evidence type="ECO:0000313" key="1">
    <source>
        <dbReference type="EMBL" id="PQD93746.1"/>
    </source>
</evidence>
<dbReference type="OrthoDB" id="2990422at2"/>
<reference evidence="1 2" key="1">
    <citation type="submission" date="2017-12" db="EMBL/GenBank/DDBJ databases">
        <title>Taxonomic description and draft genome of Pradoshia cofamensis Gen. nov., sp. nov., a thermotolerant bacillale isolated from anterior gut of earthworm Eisenia fetida.</title>
        <authorList>
            <person name="Saha T."/>
            <person name="Chakraborty R."/>
        </authorList>
    </citation>
    <scope>NUCLEOTIDE SEQUENCE [LARGE SCALE GENOMIC DNA]</scope>
    <source>
        <strain evidence="1 2">EAG3</strain>
    </source>
</reference>
<dbReference type="EMBL" id="PKOZ01000024">
    <property type="protein sequence ID" value="PQD93746.1"/>
    <property type="molecule type" value="Genomic_DNA"/>
</dbReference>